<feature type="region of interest" description="Disordered" evidence="1">
    <location>
        <begin position="21"/>
        <end position="41"/>
    </location>
</feature>
<organism evidence="2">
    <name type="scientific">Neisseria gonorrhoeae</name>
    <dbReference type="NCBI Taxonomy" id="485"/>
    <lineage>
        <taxon>Bacteria</taxon>
        <taxon>Pseudomonadati</taxon>
        <taxon>Pseudomonadota</taxon>
        <taxon>Betaproteobacteria</taxon>
        <taxon>Neisseriales</taxon>
        <taxon>Neisseriaceae</taxon>
        <taxon>Neisseria</taxon>
    </lineage>
</organism>
<protein>
    <submittedName>
        <fullName evidence="2">Uncharacterized protein</fullName>
    </submittedName>
</protein>
<proteinExistence type="predicted"/>
<dbReference type="AlphaFoldDB" id="A0A378VXE0"/>
<evidence type="ECO:0000313" key="2">
    <source>
        <dbReference type="EMBL" id="SUA21042.1"/>
    </source>
</evidence>
<accession>A0A378VXE0</accession>
<dbReference type="EMBL" id="UGRI01000001">
    <property type="protein sequence ID" value="SUA21042.1"/>
    <property type="molecule type" value="Genomic_DNA"/>
</dbReference>
<reference evidence="2" key="1">
    <citation type="submission" date="2018-06" db="EMBL/GenBank/DDBJ databases">
        <authorList>
            <consortium name="Pathogen Informatics"/>
            <person name="Doyle S."/>
        </authorList>
    </citation>
    <scope>NUCLEOTIDE SEQUENCE [LARGE SCALE GENOMIC DNA]</scope>
    <source>
        <strain evidence="2">NCTC11421</strain>
    </source>
</reference>
<sequence length="41" mass="4455">MQTRILSAVLLAFQPLPLPGAHSRCNSTTRPKTAASRKTSF</sequence>
<name>A0A378VXE0_NEIGO</name>
<feature type="compositionally biased region" description="Polar residues" evidence="1">
    <location>
        <begin position="24"/>
        <end position="41"/>
    </location>
</feature>
<evidence type="ECO:0000256" key="1">
    <source>
        <dbReference type="SAM" id="MobiDB-lite"/>
    </source>
</evidence>
<gene>
    <name evidence="2" type="ORF">NCTC11421_01149</name>
</gene>